<keyword evidence="2" id="KW-1185">Reference proteome</keyword>
<reference evidence="1" key="2">
    <citation type="submission" date="2020-11" db="EMBL/GenBank/DDBJ databases">
        <authorList>
            <person name="McCartney M.A."/>
            <person name="Auch B."/>
            <person name="Kono T."/>
            <person name="Mallez S."/>
            <person name="Becker A."/>
            <person name="Gohl D.M."/>
            <person name="Silverstein K.A.T."/>
            <person name="Koren S."/>
            <person name="Bechman K.B."/>
            <person name="Herman A."/>
            <person name="Abrahante J.E."/>
            <person name="Garbe J."/>
        </authorList>
    </citation>
    <scope>NUCLEOTIDE SEQUENCE</scope>
    <source>
        <strain evidence="1">Duluth1</strain>
        <tissue evidence="1">Whole animal</tissue>
    </source>
</reference>
<evidence type="ECO:0000313" key="2">
    <source>
        <dbReference type="Proteomes" id="UP000828390"/>
    </source>
</evidence>
<dbReference type="AlphaFoldDB" id="A0A9D4S359"/>
<proteinExistence type="predicted"/>
<dbReference type="Proteomes" id="UP000828390">
    <property type="component" value="Unassembled WGS sequence"/>
</dbReference>
<organism evidence="1 2">
    <name type="scientific">Dreissena polymorpha</name>
    <name type="common">Zebra mussel</name>
    <name type="synonym">Mytilus polymorpha</name>
    <dbReference type="NCBI Taxonomy" id="45954"/>
    <lineage>
        <taxon>Eukaryota</taxon>
        <taxon>Metazoa</taxon>
        <taxon>Spiralia</taxon>
        <taxon>Lophotrochozoa</taxon>
        <taxon>Mollusca</taxon>
        <taxon>Bivalvia</taxon>
        <taxon>Autobranchia</taxon>
        <taxon>Heteroconchia</taxon>
        <taxon>Euheterodonta</taxon>
        <taxon>Imparidentia</taxon>
        <taxon>Neoheterodontei</taxon>
        <taxon>Myida</taxon>
        <taxon>Dreissenoidea</taxon>
        <taxon>Dreissenidae</taxon>
        <taxon>Dreissena</taxon>
    </lineage>
</organism>
<protein>
    <submittedName>
        <fullName evidence="1">Uncharacterized protein</fullName>
    </submittedName>
</protein>
<sequence length="67" mass="7790">MANGGIWWKLVANLETGSVKPSMRAHKQNYRETLVTVPEEAAYQNRTKDLYSITKRLAGKWTKMEEY</sequence>
<name>A0A9D4S359_DREPO</name>
<dbReference type="EMBL" id="JAIWYP010000001">
    <property type="protein sequence ID" value="KAH3888182.1"/>
    <property type="molecule type" value="Genomic_DNA"/>
</dbReference>
<comment type="caution">
    <text evidence="1">The sequence shown here is derived from an EMBL/GenBank/DDBJ whole genome shotgun (WGS) entry which is preliminary data.</text>
</comment>
<evidence type="ECO:0000313" key="1">
    <source>
        <dbReference type="EMBL" id="KAH3888182.1"/>
    </source>
</evidence>
<reference evidence="1" key="1">
    <citation type="journal article" date="2019" name="bioRxiv">
        <title>The Genome of the Zebra Mussel, Dreissena polymorpha: A Resource for Invasive Species Research.</title>
        <authorList>
            <person name="McCartney M.A."/>
            <person name="Auch B."/>
            <person name="Kono T."/>
            <person name="Mallez S."/>
            <person name="Zhang Y."/>
            <person name="Obille A."/>
            <person name="Becker A."/>
            <person name="Abrahante J.E."/>
            <person name="Garbe J."/>
            <person name="Badalamenti J.P."/>
            <person name="Herman A."/>
            <person name="Mangelson H."/>
            <person name="Liachko I."/>
            <person name="Sullivan S."/>
            <person name="Sone E.D."/>
            <person name="Koren S."/>
            <person name="Silverstein K.A.T."/>
            <person name="Beckman K.B."/>
            <person name="Gohl D.M."/>
        </authorList>
    </citation>
    <scope>NUCLEOTIDE SEQUENCE</scope>
    <source>
        <strain evidence="1">Duluth1</strain>
        <tissue evidence="1">Whole animal</tissue>
    </source>
</reference>
<gene>
    <name evidence="1" type="ORF">DPMN_012212</name>
</gene>
<accession>A0A9D4S359</accession>